<accession>A0A2W5B8Y6</accession>
<reference evidence="1 2" key="1">
    <citation type="submission" date="2017-08" db="EMBL/GenBank/DDBJ databases">
        <title>Infants hospitalized years apart are colonized by the same room-sourced microbial strains.</title>
        <authorList>
            <person name="Brooks B."/>
            <person name="Olm M.R."/>
            <person name="Firek B.A."/>
            <person name="Baker R."/>
            <person name="Thomas B.C."/>
            <person name="Morowitz M.J."/>
            <person name="Banfield J.F."/>
        </authorList>
    </citation>
    <scope>NUCLEOTIDE SEQUENCE [LARGE SCALE GENOMIC DNA]</scope>
    <source>
        <strain evidence="1">S2_018_000_R3_110</strain>
    </source>
</reference>
<evidence type="ECO:0000313" key="2">
    <source>
        <dbReference type="Proteomes" id="UP000248614"/>
    </source>
</evidence>
<gene>
    <name evidence="1" type="ORF">DI632_09035</name>
</gene>
<organism evidence="1 2">
    <name type="scientific">Sphingomonas hengshuiensis</name>
    <dbReference type="NCBI Taxonomy" id="1609977"/>
    <lineage>
        <taxon>Bacteria</taxon>
        <taxon>Pseudomonadati</taxon>
        <taxon>Pseudomonadota</taxon>
        <taxon>Alphaproteobacteria</taxon>
        <taxon>Sphingomonadales</taxon>
        <taxon>Sphingomonadaceae</taxon>
        <taxon>Sphingomonas</taxon>
    </lineage>
</organism>
<name>A0A2W5B8Y6_9SPHN</name>
<comment type="caution">
    <text evidence="1">The sequence shown here is derived from an EMBL/GenBank/DDBJ whole genome shotgun (WGS) entry which is preliminary data.</text>
</comment>
<evidence type="ECO:0000313" key="1">
    <source>
        <dbReference type="EMBL" id="PZO77388.1"/>
    </source>
</evidence>
<protein>
    <submittedName>
        <fullName evidence="1">Transcriptional repressor</fullName>
    </submittedName>
</protein>
<dbReference type="SUPFAM" id="SSF46785">
    <property type="entry name" value="Winged helix' DNA-binding domain"/>
    <property type="match status" value="1"/>
</dbReference>
<sequence>MIRAAVPARRRCGEIDELVHGILAAGGRPLSAYDIAARASERTARVVPAQVYRTLARLMRQRRALRIEMLGAYVPCPASADLCLVCLECHGVQLIADEALRSIRDHAAGRRFRLTAAPVEAGGLCDACARVGDTNDTGGSMR</sequence>
<dbReference type="Gene3D" id="1.10.10.10">
    <property type="entry name" value="Winged helix-like DNA-binding domain superfamily/Winged helix DNA-binding domain"/>
    <property type="match status" value="1"/>
</dbReference>
<dbReference type="Gene3D" id="3.30.1490.190">
    <property type="match status" value="1"/>
</dbReference>
<proteinExistence type="predicted"/>
<dbReference type="AlphaFoldDB" id="A0A2W5B8Y6"/>
<dbReference type="InterPro" id="IPR043135">
    <property type="entry name" value="Fur_C"/>
</dbReference>
<dbReference type="InterPro" id="IPR036388">
    <property type="entry name" value="WH-like_DNA-bd_sf"/>
</dbReference>
<dbReference type="Proteomes" id="UP000248614">
    <property type="component" value="Unassembled WGS sequence"/>
</dbReference>
<dbReference type="InterPro" id="IPR036390">
    <property type="entry name" value="WH_DNA-bd_sf"/>
</dbReference>
<dbReference type="EMBL" id="QFNF01000020">
    <property type="protein sequence ID" value="PZO77388.1"/>
    <property type="molecule type" value="Genomic_DNA"/>
</dbReference>